<evidence type="ECO:0000313" key="2">
    <source>
        <dbReference type="Proteomes" id="UP001430954"/>
    </source>
</evidence>
<dbReference type="RefSeq" id="WP_223675772.1">
    <property type="nucleotide sequence ID" value="NZ_JAINZW010000003.1"/>
</dbReference>
<organism evidence="1 2">
    <name type="scientific">Novilysobacter selenitireducens</name>
    <dbReference type="NCBI Taxonomy" id="2872639"/>
    <lineage>
        <taxon>Bacteria</taxon>
        <taxon>Pseudomonadati</taxon>
        <taxon>Pseudomonadota</taxon>
        <taxon>Gammaproteobacteria</taxon>
        <taxon>Lysobacterales</taxon>
        <taxon>Lysobacteraceae</taxon>
        <taxon>Novilysobacter</taxon>
    </lineage>
</organism>
<evidence type="ECO:0000313" key="1">
    <source>
        <dbReference type="EMBL" id="MBZ4039334.1"/>
    </source>
</evidence>
<sequence>MAVPFSYRRAVLGAALLVVIGTIHASGAIASAQVRECIDPSGTPVFTDRQCSDIGAVEQKRAAHRTSPSVRLHQGGCARNLQDLVYEMTTAIDGQDANRLAAVYHWAGMSGRTGYSILDRLDAITQRPLVDIIPVMPMTPEGLDGFYYPQASVRQQPIGLRVEQTLANGSTPSSTTFGLQRHLGCWWIKG</sequence>
<keyword evidence="2" id="KW-1185">Reference proteome</keyword>
<gene>
    <name evidence="1" type="ORF">K6753_07290</name>
</gene>
<dbReference type="Proteomes" id="UP001430954">
    <property type="component" value="Unassembled WGS sequence"/>
</dbReference>
<dbReference type="EMBL" id="JAINZW010000003">
    <property type="protein sequence ID" value="MBZ4039334.1"/>
    <property type="molecule type" value="Genomic_DNA"/>
</dbReference>
<name>A0ABS7T636_9GAMM</name>
<proteinExistence type="predicted"/>
<comment type="caution">
    <text evidence="1">The sequence shown here is derived from an EMBL/GenBank/DDBJ whole genome shotgun (WGS) entry which is preliminary data.</text>
</comment>
<protein>
    <recommendedName>
        <fullName evidence="3">DUF4124 domain-containing protein</fullName>
    </recommendedName>
</protein>
<accession>A0ABS7T636</accession>
<evidence type="ECO:0008006" key="3">
    <source>
        <dbReference type="Google" id="ProtNLM"/>
    </source>
</evidence>
<reference evidence="1 2" key="1">
    <citation type="submission" date="2021-09" db="EMBL/GenBank/DDBJ databases">
        <title>Lysobacter sp. 13A isolated from the river sediment.</title>
        <authorList>
            <person name="Liu H."/>
            <person name="Li S."/>
            <person name="Mao S."/>
        </authorList>
    </citation>
    <scope>NUCLEOTIDE SEQUENCE [LARGE SCALE GENOMIC DNA]</scope>
    <source>
        <strain evidence="1 2">13A</strain>
    </source>
</reference>